<organism evidence="2 3">
    <name type="scientific">Stutzerimonas stutzeri</name>
    <name type="common">Pseudomonas stutzeri</name>
    <dbReference type="NCBI Taxonomy" id="316"/>
    <lineage>
        <taxon>Bacteria</taxon>
        <taxon>Pseudomonadati</taxon>
        <taxon>Pseudomonadota</taxon>
        <taxon>Gammaproteobacteria</taxon>
        <taxon>Pseudomonadales</taxon>
        <taxon>Pseudomonadaceae</taxon>
        <taxon>Stutzerimonas</taxon>
    </lineage>
</organism>
<accession>A0A2N8SWC1</accession>
<proteinExistence type="predicted"/>
<feature type="domain" description="NodB homology" evidence="1">
    <location>
        <begin position="302"/>
        <end position="452"/>
    </location>
</feature>
<dbReference type="EMBL" id="POUW01000002">
    <property type="protein sequence ID" value="PNG06769.1"/>
    <property type="molecule type" value="Genomic_DNA"/>
</dbReference>
<dbReference type="Gene3D" id="3.40.50.880">
    <property type="match status" value="1"/>
</dbReference>
<reference evidence="2 3" key="1">
    <citation type="submission" date="2018-01" db="EMBL/GenBank/DDBJ databases">
        <title>Denitrification phenotypes of diverse strains of Pseudomonas stutzeri.</title>
        <authorList>
            <person name="Milligan D.A."/>
            <person name="Bergaust L."/>
            <person name="Bakken L.R."/>
            <person name="Frostegard A."/>
        </authorList>
    </citation>
    <scope>NUCLEOTIDE SEQUENCE [LARGE SCALE GENOMIC DNA]</scope>
    <source>
        <strain evidence="2 3">28a3</strain>
    </source>
</reference>
<gene>
    <name evidence="2" type="ORF">CXL00_07545</name>
</gene>
<dbReference type="Gene3D" id="3.20.20.370">
    <property type="entry name" value="Glycoside hydrolase/deacetylase"/>
    <property type="match status" value="1"/>
</dbReference>
<sequence>MPHWYHLSSLLRAVVVLGAAALLAFGVIAYLERNTFARFDTLQGPQERSRIAADTRTDWRLYQNGSASRLAILLTDENSAWLGLAHGLKSIGVPFTITRDAAQATRHKVVLAYPTLSGRHLDEQALVALRRHVTHGGTLVATQVLGGGLQDLFGFAAVSESRSHHRIDFIDDAAATEPSLAWLNHPHERSVLLGNPDNPDAWMGTQVYEGADTVLARFDDGSPALVRRADASGGAAYALGFDLGFFIMRAHGDRNDQGYRSYANGYEPYVDVWLRWIRELYHQREPLAVTLEAAPEGKRLAAVVSFDVDYVDSMEHLKAYQDLLLRLEVPATFFIQTKYYRDFQDEGFFNDRTLGMIDSLQRSGMEIASHSVSHSDMYASVPIGDGQEAYPGYQPRVKAPGDTRNASVLGELRISKFLLEHLSDAEVVSFRPGYLATPPSLPQAMEASGYRFGSSETAGNVTTHLPYRANHDRLYGRETSIFEFPIAVEDEIAPVMDQRDNDAVLLARQIARYGGSFVILVHPNEIEHKYRFLESVIPQLQPFTWFGTLAQLGGWWSARDQLEIDVSREGAETAIDLTATAPIDGLSLQLPMNLKLSRSEATAEALEDNRLLIKHLPAGITRISLQ</sequence>
<comment type="caution">
    <text evidence="2">The sequence shown here is derived from an EMBL/GenBank/DDBJ whole genome shotgun (WGS) entry which is preliminary data.</text>
</comment>
<dbReference type="SUPFAM" id="SSF88713">
    <property type="entry name" value="Glycoside hydrolase/deacetylase"/>
    <property type="match status" value="1"/>
</dbReference>
<dbReference type="GO" id="GO:0005975">
    <property type="term" value="P:carbohydrate metabolic process"/>
    <property type="evidence" value="ECO:0007669"/>
    <property type="project" value="InterPro"/>
</dbReference>
<evidence type="ECO:0000259" key="1">
    <source>
        <dbReference type="Pfam" id="PF01522"/>
    </source>
</evidence>
<name>A0A2N8SWC1_STUST</name>
<dbReference type="InterPro" id="IPR029062">
    <property type="entry name" value="Class_I_gatase-like"/>
</dbReference>
<dbReference type="InterPro" id="IPR002509">
    <property type="entry name" value="NODB_dom"/>
</dbReference>
<dbReference type="GO" id="GO:0016810">
    <property type="term" value="F:hydrolase activity, acting on carbon-nitrogen (but not peptide) bonds"/>
    <property type="evidence" value="ECO:0007669"/>
    <property type="project" value="InterPro"/>
</dbReference>
<protein>
    <recommendedName>
        <fullName evidence="1">NodB homology domain-containing protein</fullName>
    </recommendedName>
</protein>
<evidence type="ECO:0000313" key="3">
    <source>
        <dbReference type="Proteomes" id="UP000235897"/>
    </source>
</evidence>
<dbReference type="InterPro" id="IPR011330">
    <property type="entry name" value="Glyco_hydro/deAcase_b/a-brl"/>
</dbReference>
<dbReference type="AlphaFoldDB" id="A0A2N8SWC1"/>
<dbReference type="Pfam" id="PF01522">
    <property type="entry name" value="Polysacc_deac_1"/>
    <property type="match status" value="1"/>
</dbReference>
<evidence type="ECO:0000313" key="2">
    <source>
        <dbReference type="EMBL" id="PNG06769.1"/>
    </source>
</evidence>
<dbReference type="Proteomes" id="UP000235897">
    <property type="component" value="Unassembled WGS sequence"/>
</dbReference>